<dbReference type="AlphaFoldDB" id="Q0KIV6"/>
<protein>
    <submittedName>
        <fullName evidence="1">Uncharacterized protein</fullName>
    </submittedName>
</protein>
<organism evidence="1">
    <name type="scientific">Solanum demissum</name>
    <name type="common">Wild potato</name>
    <dbReference type="NCBI Taxonomy" id="50514"/>
    <lineage>
        <taxon>Eukaryota</taxon>
        <taxon>Viridiplantae</taxon>
        <taxon>Streptophyta</taxon>
        <taxon>Embryophyta</taxon>
        <taxon>Tracheophyta</taxon>
        <taxon>Spermatophyta</taxon>
        <taxon>Magnoliopsida</taxon>
        <taxon>eudicotyledons</taxon>
        <taxon>Gunneridae</taxon>
        <taxon>Pentapetalae</taxon>
        <taxon>asterids</taxon>
        <taxon>lamiids</taxon>
        <taxon>Solanales</taxon>
        <taxon>Solanaceae</taxon>
        <taxon>Solanoideae</taxon>
        <taxon>Solaneae</taxon>
        <taxon>Solanum</taxon>
    </lineage>
</organism>
<sequence>MVPTSDIEPMGNGSGKRLIIVPSPDLCDLLFLLTIEAREGFERFTSTLIYGTTYQDIDASR</sequence>
<gene>
    <name evidence="1" type="ORF">SDM1_22t00001</name>
</gene>
<proteinExistence type="predicted"/>
<reference evidence="1" key="2">
    <citation type="submission" date="2003-02" db="EMBL/GenBank/DDBJ databases">
        <authorList>
            <person name="Buell R."/>
            <person name="Liu J."/>
            <person name="Childs K."/>
            <person name="Zaborsky J."/>
            <person name="Tallon L."/>
            <person name="Wirtz U."/>
            <person name="Wei F."/>
            <person name="Kuang H."/>
            <person name="Zhang P."/>
            <person name="Marano M."/>
            <person name="Baker B."/>
        </authorList>
    </citation>
    <scope>NUCLEOTIDE SEQUENCE</scope>
</reference>
<accession>Q0KIV6</accession>
<reference evidence="1" key="3">
    <citation type="submission" date="2004-06" db="EMBL/GenBank/DDBJ databases">
        <authorList>
            <person name="Buell R."/>
        </authorList>
    </citation>
    <scope>NUCLEOTIDE SEQUENCE</scope>
</reference>
<evidence type="ECO:0000313" key="1">
    <source>
        <dbReference type="EMBL" id="ABI34278.1"/>
    </source>
</evidence>
<reference evidence="1" key="1">
    <citation type="submission" date="2003-02" db="EMBL/GenBank/DDBJ databases">
        <authorList>
            <person name="Ronning C.M."/>
        </authorList>
    </citation>
    <scope>NUCLEOTIDE SEQUENCE</scope>
</reference>
<name>Q0KIV6_SOLDE</name>
<reference evidence="1" key="4">
    <citation type="submission" date="2006-08" db="EMBL/GenBank/DDBJ databases">
        <authorList>
            <person name="Childs K."/>
        </authorList>
    </citation>
    <scope>NUCLEOTIDE SEQUENCE</scope>
</reference>
<dbReference type="EMBL" id="AC139840">
    <property type="protein sequence ID" value="ABI34278.1"/>
    <property type="molecule type" value="Genomic_DNA"/>
</dbReference>